<feature type="region of interest" description="Disordered" evidence="1">
    <location>
        <begin position="1"/>
        <end position="143"/>
    </location>
</feature>
<organism evidence="2">
    <name type="scientific">uncultured Actinomycetospora sp</name>
    <dbReference type="NCBI Taxonomy" id="1135996"/>
    <lineage>
        <taxon>Bacteria</taxon>
        <taxon>Bacillati</taxon>
        <taxon>Actinomycetota</taxon>
        <taxon>Actinomycetes</taxon>
        <taxon>Pseudonocardiales</taxon>
        <taxon>Pseudonocardiaceae</taxon>
        <taxon>Actinomycetospora</taxon>
        <taxon>environmental samples</taxon>
    </lineage>
</organism>
<sequence length="143" mass="16407">ARRRPRGGPDRSRGGRRPRRRGAVRPRRRAARARPQPPRPGRRPRHARRDRRLPRRRAPPALPRHDDGHDALAVLVLRGAHPPVPHPAPGRRRGRELRRPARVARRAGRRGHRARRPGLRGADGPLRRRAPRGLDRGHRRTGV</sequence>
<accession>A0A6J4JES2</accession>
<reference evidence="2" key="1">
    <citation type="submission" date="2020-02" db="EMBL/GenBank/DDBJ databases">
        <authorList>
            <person name="Meier V. D."/>
        </authorList>
    </citation>
    <scope>NUCLEOTIDE SEQUENCE</scope>
    <source>
        <strain evidence="2">AVDCRST_MAG54</strain>
    </source>
</reference>
<feature type="non-terminal residue" evidence="2">
    <location>
        <position position="1"/>
    </location>
</feature>
<feature type="compositionally biased region" description="Basic residues" evidence="1">
    <location>
        <begin position="40"/>
        <end position="58"/>
    </location>
</feature>
<name>A0A6J4JES2_9PSEU</name>
<protein>
    <submittedName>
        <fullName evidence="2">Cytosine deaminase</fullName>
        <ecNumber evidence="2">3.5.4.1</ecNumber>
    </submittedName>
</protein>
<evidence type="ECO:0000313" key="2">
    <source>
        <dbReference type="EMBL" id="CAA9278083.1"/>
    </source>
</evidence>
<keyword evidence="2" id="KW-0378">Hydrolase</keyword>
<proteinExistence type="predicted"/>
<feature type="compositionally biased region" description="Basic residues" evidence="1">
    <location>
        <begin position="127"/>
        <end position="143"/>
    </location>
</feature>
<dbReference type="GO" id="GO:0004131">
    <property type="term" value="F:cytosine deaminase activity"/>
    <property type="evidence" value="ECO:0007669"/>
    <property type="project" value="UniProtKB-EC"/>
</dbReference>
<feature type="compositionally biased region" description="Basic residues" evidence="1">
    <location>
        <begin position="89"/>
        <end position="118"/>
    </location>
</feature>
<feature type="non-terminal residue" evidence="2">
    <location>
        <position position="143"/>
    </location>
</feature>
<evidence type="ECO:0000256" key="1">
    <source>
        <dbReference type="SAM" id="MobiDB-lite"/>
    </source>
</evidence>
<gene>
    <name evidence="2" type="ORF">AVDCRST_MAG54-3390</name>
</gene>
<feature type="compositionally biased region" description="Basic residues" evidence="1">
    <location>
        <begin position="14"/>
        <end position="32"/>
    </location>
</feature>
<dbReference type="AlphaFoldDB" id="A0A6J4JES2"/>
<dbReference type="EMBL" id="CADCTH010000436">
    <property type="protein sequence ID" value="CAA9278083.1"/>
    <property type="molecule type" value="Genomic_DNA"/>
</dbReference>
<dbReference type="EC" id="3.5.4.1" evidence="2"/>